<dbReference type="RefSeq" id="WP_152859124.1">
    <property type="nucleotide sequence ID" value="NZ_VMNX01000006.1"/>
</dbReference>
<proteinExistence type="predicted"/>
<dbReference type="SUPFAM" id="SSF53720">
    <property type="entry name" value="ALDH-like"/>
    <property type="match status" value="1"/>
</dbReference>
<dbReference type="EMBL" id="VMNX01000006">
    <property type="protein sequence ID" value="MPY47777.1"/>
    <property type="molecule type" value="Genomic_DNA"/>
</dbReference>
<dbReference type="Proteomes" id="UP000373149">
    <property type="component" value="Unassembled WGS sequence"/>
</dbReference>
<dbReference type="GO" id="GO:0016620">
    <property type="term" value="F:oxidoreductase activity, acting on the aldehyde or oxo group of donors, NAD or NADP as acceptor"/>
    <property type="evidence" value="ECO:0007669"/>
    <property type="project" value="InterPro"/>
</dbReference>
<dbReference type="InterPro" id="IPR016162">
    <property type="entry name" value="Ald_DH_N"/>
</dbReference>
<dbReference type="AlphaFoldDB" id="A0A5N8WKM4"/>
<dbReference type="Gene3D" id="3.40.605.10">
    <property type="entry name" value="Aldehyde Dehydrogenase, Chain A, domain 1"/>
    <property type="match status" value="1"/>
</dbReference>
<evidence type="ECO:0000313" key="4">
    <source>
        <dbReference type="Proteomes" id="UP000373149"/>
    </source>
</evidence>
<keyword evidence="1" id="KW-0560">Oxidoreductase</keyword>
<sequence length="511" mass="53440">MTAETIVSINPATGTEVEEVATATSYEELEEVCRSAAAAFVQLAERDRAFPGELLRTMADAMAARRADIVSLGVRETGLPRARLEGELTRTVYQARLFADVVDEGGHLEVTIDHAGDTPMGPRPDLRRMLVPTGPVAVFGASNFPLAFSVPGGDTMSALAAGCPVVVKAHDSHPALSVMMHGILSAAAYDAGAPAGTIGLVHGREAGARLVQHPAISAVGFTGSLDGGRALMRLIEQRQTPIPFFGELASLNPVVVTQAAAAARGTTIAEDLVLSLTGSGGQLCTKPGLVLVPQGPAGDALVNTAGNLIADRPAATLLNEGIRDGYEETSAELRRIPGFRVVAEGERPSGSGFAVAPRLLAVEARDLVGSQVGECFGPTTVIVRYAEADLAGIIVSLPGSLTATIHSEPSEDIRAIVRALLPKAGRLLFNGFPTGVSVSWAQHHGGPWPATNSQHTSVGTTAIRRFLRPVTWQSAPVEVLPHELHDAYTSIPRRVDGRLVVPSPAGQEDVR</sequence>
<dbReference type="Gene3D" id="3.40.309.10">
    <property type="entry name" value="Aldehyde Dehydrogenase, Chain A, domain 2"/>
    <property type="match status" value="1"/>
</dbReference>
<accession>A0A5N8WKM4</accession>
<dbReference type="Pfam" id="PF00171">
    <property type="entry name" value="Aldedh"/>
    <property type="match status" value="1"/>
</dbReference>
<keyword evidence="4" id="KW-1185">Reference proteome</keyword>
<dbReference type="InterPro" id="IPR015590">
    <property type="entry name" value="Aldehyde_DH_dom"/>
</dbReference>
<dbReference type="PANTHER" id="PTHR43353:SF3">
    <property type="entry name" value="ALDEHYDE DEHYDROGENASE-RELATED"/>
    <property type="match status" value="1"/>
</dbReference>
<gene>
    <name evidence="3" type="ORF">FPZ41_03880</name>
</gene>
<protein>
    <submittedName>
        <fullName evidence="3">Aldehyde dehydrogenase (NADP(+))</fullName>
    </submittedName>
</protein>
<reference evidence="3 4" key="1">
    <citation type="submission" date="2019-09" db="EMBL/GenBank/DDBJ databases">
        <authorList>
            <person name="Duangmal K."/>
            <person name="Teo W.F.A."/>
            <person name="Lipun K."/>
        </authorList>
    </citation>
    <scope>NUCLEOTIDE SEQUENCE [LARGE SCALE GENOMIC DNA]</scope>
    <source>
        <strain evidence="3 4">K1PN6</strain>
    </source>
</reference>
<evidence type="ECO:0000313" key="3">
    <source>
        <dbReference type="EMBL" id="MPY47777.1"/>
    </source>
</evidence>
<dbReference type="InterPro" id="IPR044151">
    <property type="entry name" value="ALDH_KGSADH"/>
</dbReference>
<comment type="caution">
    <text evidence="3">The sequence shown here is derived from an EMBL/GenBank/DDBJ whole genome shotgun (WGS) entry which is preliminary data.</text>
</comment>
<dbReference type="CDD" id="cd07129">
    <property type="entry name" value="ALDH_KGSADH"/>
    <property type="match status" value="1"/>
</dbReference>
<dbReference type="InterPro" id="IPR016161">
    <property type="entry name" value="Ald_DH/histidinol_DH"/>
</dbReference>
<evidence type="ECO:0000259" key="2">
    <source>
        <dbReference type="Pfam" id="PF00171"/>
    </source>
</evidence>
<organism evidence="3 4">
    <name type="scientific">Streptomyces acidicola</name>
    <dbReference type="NCBI Taxonomy" id="2596892"/>
    <lineage>
        <taxon>Bacteria</taxon>
        <taxon>Bacillati</taxon>
        <taxon>Actinomycetota</taxon>
        <taxon>Actinomycetes</taxon>
        <taxon>Kitasatosporales</taxon>
        <taxon>Streptomycetaceae</taxon>
        <taxon>Streptomyces</taxon>
    </lineage>
</organism>
<feature type="domain" description="Aldehyde dehydrogenase" evidence="2">
    <location>
        <begin position="4"/>
        <end position="439"/>
    </location>
</feature>
<evidence type="ECO:0000256" key="1">
    <source>
        <dbReference type="ARBA" id="ARBA00023002"/>
    </source>
</evidence>
<name>A0A5N8WKM4_9ACTN</name>
<dbReference type="InterPro" id="IPR050740">
    <property type="entry name" value="Aldehyde_DH_Superfamily"/>
</dbReference>
<dbReference type="PANTHER" id="PTHR43353">
    <property type="entry name" value="SUCCINATE-SEMIALDEHYDE DEHYDROGENASE, MITOCHONDRIAL"/>
    <property type="match status" value="1"/>
</dbReference>
<dbReference type="InterPro" id="IPR016163">
    <property type="entry name" value="Ald_DH_C"/>
</dbReference>